<dbReference type="SUPFAM" id="SSF53335">
    <property type="entry name" value="S-adenosyl-L-methionine-dependent methyltransferases"/>
    <property type="match status" value="1"/>
</dbReference>
<dbReference type="PANTHER" id="PTHR43861:SF1">
    <property type="entry name" value="TRANS-ACONITATE 2-METHYLTRANSFERASE"/>
    <property type="match status" value="1"/>
</dbReference>
<dbReference type="PANTHER" id="PTHR43861">
    <property type="entry name" value="TRANS-ACONITATE 2-METHYLTRANSFERASE-RELATED"/>
    <property type="match status" value="1"/>
</dbReference>
<dbReference type="InterPro" id="IPR029063">
    <property type="entry name" value="SAM-dependent_MTases_sf"/>
</dbReference>
<dbReference type="AlphaFoldDB" id="E3I6H9"/>
<feature type="domain" description="Methyltransferase" evidence="3">
    <location>
        <begin position="35"/>
        <end position="123"/>
    </location>
</feature>
<dbReference type="EMBL" id="CP002292">
    <property type="protein sequence ID" value="ADP69540.1"/>
    <property type="molecule type" value="Genomic_DNA"/>
</dbReference>
<evidence type="ECO:0000313" key="4">
    <source>
        <dbReference type="EMBL" id="ADP69540.1"/>
    </source>
</evidence>
<dbReference type="NCBIfam" id="NF002463">
    <property type="entry name" value="PRK01683.1"/>
    <property type="match status" value="1"/>
</dbReference>
<accession>E3I6H9</accession>
<dbReference type="InterPro" id="IPR023149">
    <property type="entry name" value="Trans_acon_MeTrfase_C"/>
</dbReference>
<reference evidence="5" key="1">
    <citation type="journal article" date="2011" name="J. Bacteriol.">
        <title>Genome sequences of eight morphologically diverse alphaproteobacteria.</title>
        <authorList>
            <consortium name="US DOE Joint Genome Institute"/>
            <person name="Brown P.J."/>
            <person name="Kysela D.T."/>
            <person name="Buechlein A."/>
            <person name="Hemmerich C."/>
            <person name="Brun Y.V."/>
        </authorList>
    </citation>
    <scope>NUCLEOTIDE SEQUENCE [LARGE SCALE GENOMIC DNA]</scope>
    <source>
        <strain evidence="5">ATCC 17100 / ATH 3.1.1 / DSM 162 / LMG 4299</strain>
    </source>
</reference>
<dbReference type="InterPro" id="IPR041698">
    <property type="entry name" value="Methyltransf_25"/>
</dbReference>
<dbReference type="OrthoDB" id="9795085at2"/>
<dbReference type="Gene3D" id="1.10.150.290">
    <property type="entry name" value="S-adenosyl-L-methionine-dependent methyltransferases"/>
    <property type="match status" value="1"/>
</dbReference>
<dbReference type="GO" id="GO:0032259">
    <property type="term" value="P:methylation"/>
    <property type="evidence" value="ECO:0007669"/>
    <property type="project" value="UniProtKB-KW"/>
</dbReference>
<dbReference type="HOGENOM" id="CLU_037990_5_2_5"/>
<keyword evidence="2 4" id="KW-0808">Transferase</keyword>
<gene>
    <name evidence="4" type="ordered locus">Rvan_0250</name>
</gene>
<dbReference type="eggNOG" id="COG4106">
    <property type="taxonomic scope" value="Bacteria"/>
</dbReference>
<sequence length="255" mass="28515">MPWSSEQYLKFEDQRTRPARDLLNAVPAEVIARAADLGCGPGNSTELIAGRFPEADIVGVDSSSDMLDAAKKRLPGVKFRFGRIEEWSEPGPWDLIYANASLQWVGQHERLLPRLAERLSDGGLLAVQMPDNLAEPSHASLRTVAATPAYVAKLGKAIKLRSPLPRAEWYYKLLKPYASRVDIWRTTYLHVMPSHDAIVEWVKGTGARPFLKPLDEDEQTAFLAAYREELAKAYPALDDGTVLLPFPRFFLVATR</sequence>
<dbReference type="STRING" id="648757.Rvan_0250"/>
<evidence type="ECO:0000256" key="1">
    <source>
        <dbReference type="ARBA" id="ARBA00022603"/>
    </source>
</evidence>
<dbReference type="EC" id="2.1.1.144" evidence="4"/>
<dbReference type="GO" id="GO:0030798">
    <property type="term" value="F:trans-aconitate 2-methyltransferase activity"/>
    <property type="evidence" value="ECO:0007669"/>
    <property type="project" value="UniProtKB-EC"/>
</dbReference>
<dbReference type="Proteomes" id="UP000001399">
    <property type="component" value="Chromosome"/>
</dbReference>
<name>E3I6H9_RHOVT</name>
<organism evidence="4 5">
    <name type="scientific">Rhodomicrobium vannielii (strain ATCC 17100 / DSM 162 / LMG 4299 / NCIMB 10020 / ATH 3.1.1)</name>
    <dbReference type="NCBI Taxonomy" id="648757"/>
    <lineage>
        <taxon>Bacteria</taxon>
        <taxon>Pseudomonadati</taxon>
        <taxon>Pseudomonadota</taxon>
        <taxon>Alphaproteobacteria</taxon>
        <taxon>Hyphomicrobiales</taxon>
        <taxon>Hyphomicrobiaceae</taxon>
        <taxon>Rhodomicrobium</taxon>
    </lineage>
</organism>
<dbReference type="Gene3D" id="3.40.50.150">
    <property type="entry name" value="Vaccinia Virus protein VP39"/>
    <property type="match status" value="1"/>
</dbReference>
<keyword evidence="1 4" id="KW-0489">Methyltransferase</keyword>
<evidence type="ECO:0000313" key="5">
    <source>
        <dbReference type="Proteomes" id="UP000001399"/>
    </source>
</evidence>
<dbReference type="KEGG" id="rva:Rvan_0250"/>
<proteinExistence type="predicted"/>
<dbReference type="Pfam" id="PF13649">
    <property type="entry name" value="Methyltransf_25"/>
    <property type="match status" value="1"/>
</dbReference>
<evidence type="ECO:0000256" key="2">
    <source>
        <dbReference type="ARBA" id="ARBA00022679"/>
    </source>
</evidence>
<protein>
    <submittedName>
        <fullName evidence="4">Trans-aconitate 2-methyltransferase</fullName>
        <ecNumber evidence="4">2.1.1.144</ecNumber>
    </submittedName>
</protein>
<evidence type="ECO:0000259" key="3">
    <source>
        <dbReference type="Pfam" id="PF13649"/>
    </source>
</evidence>
<dbReference type="CDD" id="cd02440">
    <property type="entry name" value="AdoMet_MTases"/>
    <property type="match status" value="1"/>
</dbReference>
<dbReference type="RefSeq" id="WP_013417947.1">
    <property type="nucleotide sequence ID" value="NC_014664.1"/>
</dbReference>
<keyword evidence="5" id="KW-1185">Reference proteome</keyword>